<evidence type="ECO:0000313" key="5">
    <source>
        <dbReference type="Proteomes" id="UP001231166"/>
    </source>
</evidence>
<proteinExistence type="predicted"/>
<reference evidence="3" key="2">
    <citation type="submission" date="2023-07" db="EMBL/GenBank/DDBJ databases">
        <title>Genomic analysis of Rhodococcus opacus VOC-14 with glycol ethers degradation activity.</title>
        <authorList>
            <person name="Narkevich D.A."/>
            <person name="Hlushen A.M."/>
            <person name="Akhremchuk A.E."/>
            <person name="Sikolenko M.A."/>
            <person name="Valentovich L.N."/>
        </authorList>
    </citation>
    <scope>NUCLEOTIDE SEQUENCE</scope>
    <source>
        <strain evidence="3">VOC-14</strain>
    </source>
</reference>
<evidence type="ECO:0000313" key="4">
    <source>
        <dbReference type="Proteomes" id="UP001066327"/>
    </source>
</evidence>
<evidence type="ECO:0000256" key="1">
    <source>
        <dbReference type="SAM" id="MobiDB-lite"/>
    </source>
</evidence>
<evidence type="ECO:0000313" key="2">
    <source>
        <dbReference type="EMBL" id="MCZ4583485.1"/>
    </source>
</evidence>
<name>A0AAX3YD01_RHOOP</name>
<dbReference type="RefSeq" id="WP_005567911.1">
    <property type="nucleotide sequence ID" value="NZ_CAJUXZ010000001.1"/>
</dbReference>
<dbReference type="AlphaFoldDB" id="A0AAX3YD01"/>
<dbReference type="Proteomes" id="UP001066327">
    <property type="component" value="Unassembled WGS sequence"/>
</dbReference>
<feature type="region of interest" description="Disordered" evidence="1">
    <location>
        <begin position="50"/>
        <end position="97"/>
    </location>
</feature>
<protein>
    <submittedName>
        <fullName evidence="3">Uncharacterized protein</fullName>
    </submittedName>
</protein>
<dbReference type="Proteomes" id="UP001231166">
    <property type="component" value="Chromosome"/>
</dbReference>
<feature type="compositionally biased region" description="Polar residues" evidence="1">
    <location>
        <begin position="88"/>
        <end position="97"/>
    </location>
</feature>
<gene>
    <name evidence="2" type="ORF">O4328_07255</name>
    <name evidence="3" type="ORF">Q5707_36085</name>
</gene>
<dbReference type="EMBL" id="CP130953">
    <property type="protein sequence ID" value="WLF47210.1"/>
    <property type="molecule type" value="Genomic_DNA"/>
</dbReference>
<organism evidence="3 5">
    <name type="scientific">Rhodococcus opacus</name>
    <name type="common">Nocardia opaca</name>
    <dbReference type="NCBI Taxonomy" id="37919"/>
    <lineage>
        <taxon>Bacteria</taxon>
        <taxon>Bacillati</taxon>
        <taxon>Actinomycetota</taxon>
        <taxon>Actinomycetes</taxon>
        <taxon>Mycobacteriales</taxon>
        <taxon>Nocardiaceae</taxon>
        <taxon>Rhodococcus</taxon>
    </lineage>
</organism>
<reference evidence="2" key="1">
    <citation type="submission" date="2022-12" db="EMBL/GenBank/DDBJ databases">
        <authorList>
            <person name="Krivoruchko A.V."/>
            <person name="Elkin A."/>
        </authorList>
    </citation>
    <scope>NUCLEOTIDE SEQUENCE</scope>
    <source>
        <strain evidence="2">IEGM 249</strain>
    </source>
</reference>
<evidence type="ECO:0000313" key="3">
    <source>
        <dbReference type="EMBL" id="WLF47210.1"/>
    </source>
</evidence>
<accession>A0AAX3YD01</accession>
<sequence length="97" mass="10436">MTTMVYAQISPSTVEAELPQVEYVWDDLECQLLAAEVDLIFADAPAPVLTDVAPTSTTDVPGEKTRPPLHAVAPTMRRRGPNPAVDATQRSPPHGNT</sequence>
<dbReference type="EMBL" id="JAPWIS010000003">
    <property type="protein sequence ID" value="MCZ4583485.1"/>
    <property type="molecule type" value="Genomic_DNA"/>
</dbReference>
<keyword evidence="4" id="KW-1185">Reference proteome</keyword>